<proteinExistence type="inferred from homology"/>
<accession>A0AAU7ANN7</accession>
<dbReference type="PRINTS" id="PR00956">
    <property type="entry name" value="FLGMOTORFLIN"/>
</dbReference>
<reference evidence="9" key="1">
    <citation type="submission" date="2022-12" db="EMBL/GenBank/DDBJ databases">
        <title>Paraconexibacter alkalitolerans sp. nov. and Baekduia alba sp. nov., isolated from soil and emended description of the genera Paraconexibacter (Chun et al., 2020) and Baekduia (An et al., 2020).</title>
        <authorList>
            <person name="Vieira S."/>
            <person name="Huber K.J."/>
            <person name="Geppert A."/>
            <person name="Wolf J."/>
            <person name="Neumann-Schaal M."/>
            <person name="Muesken M."/>
            <person name="Overmann J."/>
        </authorList>
    </citation>
    <scope>NUCLEOTIDE SEQUENCE</scope>
    <source>
        <strain evidence="9">AEG42_29</strain>
    </source>
</reference>
<dbReference type="GO" id="GO:0005886">
    <property type="term" value="C:plasma membrane"/>
    <property type="evidence" value="ECO:0007669"/>
    <property type="project" value="UniProtKB-SubCell"/>
</dbReference>
<dbReference type="GO" id="GO:0003774">
    <property type="term" value="F:cytoskeletal motor activity"/>
    <property type="evidence" value="ECO:0007669"/>
    <property type="project" value="InterPro"/>
</dbReference>
<dbReference type="GO" id="GO:0016787">
    <property type="term" value="F:hydrolase activity"/>
    <property type="evidence" value="ECO:0007669"/>
    <property type="project" value="InterPro"/>
</dbReference>
<dbReference type="InterPro" id="IPR007597">
    <property type="entry name" value="CheC"/>
</dbReference>
<dbReference type="KEGG" id="parq:DSM112329_00064"/>
<dbReference type="InterPro" id="IPR051469">
    <property type="entry name" value="FliN/MopA/SpaO"/>
</dbReference>
<dbReference type="GO" id="GO:0071973">
    <property type="term" value="P:bacterial-type flagellum-dependent cell motility"/>
    <property type="evidence" value="ECO:0007669"/>
    <property type="project" value="InterPro"/>
</dbReference>
<gene>
    <name evidence="9" type="ORF">DSM112329_00064</name>
</gene>
<evidence type="ECO:0000256" key="2">
    <source>
        <dbReference type="ARBA" id="ARBA00009226"/>
    </source>
</evidence>
<dbReference type="InterPro" id="IPR001543">
    <property type="entry name" value="FliN-like_C"/>
</dbReference>
<dbReference type="InterPro" id="IPR036429">
    <property type="entry name" value="SpoA-like_sf"/>
</dbReference>
<dbReference type="GO" id="GO:0006935">
    <property type="term" value="P:chemotaxis"/>
    <property type="evidence" value="ECO:0007669"/>
    <property type="project" value="UniProtKB-KW"/>
</dbReference>
<dbReference type="AlphaFoldDB" id="A0AAU7ANN7"/>
<keyword evidence="3" id="KW-1003">Cell membrane</keyword>
<feature type="domain" description="CheC-like protein" evidence="8">
    <location>
        <begin position="103"/>
        <end position="135"/>
    </location>
</feature>
<feature type="domain" description="Flagellar motor switch protein FliN-like C-terminal" evidence="7">
    <location>
        <begin position="199"/>
        <end position="270"/>
    </location>
</feature>
<evidence type="ECO:0000259" key="7">
    <source>
        <dbReference type="Pfam" id="PF01052"/>
    </source>
</evidence>
<dbReference type="Gene3D" id="2.30.330.10">
    <property type="entry name" value="SpoA-like"/>
    <property type="match status" value="1"/>
</dbReference>
<dbReference type="Gene3D" id="3.40.1550.10">
    <property type="entry name" value="CheC-like"/>
    <property type="match status" value="1"/>
</dbReference>
<protein>
    <recommendedName>
        <fullName evidence="10">Flagellar motor switch protein FliN-like C-terminal domain-containing protein</fullName>
    </recommendedName>
</protein>
<dbReference type="EMBL" id="CP114014">
    <property type="protein sequence ID" value="XAY03252.1"/>
    <property type="molecule type" value="Genomic_DNA"/>
</dbReference>
<evidence type="ECO:0000256" key="1">
    <source>
        <dbReference type="ARBA" id="ARBA00004413"/>
    </source>
</evidence>
<keyword evidence="5" id="KW-0283">Flagellar rotation</keyword>
<dbReference type="SUPFAM" id="SSF103039">
    <property type="entry name" value="CheC-like"/>
    <property type="match status" value="1"/>
</dbReference>
<dbReference type="Pfam" id="PF04509">
    <property type="entry name" value="CheC"/>
    <property type="match status" value="1"/>
</dbReference>
<name>A0AAU7ANN7_9ACTN</name>
<dbReference type="RefSeq" id="WP_354699806.1">
    <property type="nucleotide sequence ID" value="NZ_CP114014.1"/>
</dbReference>
<dbReference type="PANTHER" id="PTHR43484">
    <property type="match status" value="1"/>
</dbReference>
<dbReference type="GO" id="GO:0009425">
    <property type="term" value="C:bacterial-type flagellum basal body"/>
    <property type="evidence" value="ECO:0007669"/>
    <property type="project" value="InterPro"/>
</dbReference>
<evidence type="ECO:0000256" key="3">
    <source>
        <dbReference type="ARBA" id="ARBA00022475"/>
    </source>
</evidence>
<dbReference type="Pfam" id="PF01052">
    <property type="entry name" value="FliMN_C"/>
    <property type="match status" value="1"/>
</dbReference>
<evidence type="ECO:0000256" key="6">
    <source>
        <dbReference type="ARBA" id="ARBA00023136"/>
    </source>
</evidence>
<dbReference type="SUPFAM" id="SSF101801">
    <property type="entry name" value="Surface presentation of antigens (SPOA)"/>
    <property type="match status" value="1"/>
</dbReference>
<sequence>MTNEQALLRLAASTLDAIRDVLETYAPGAVNPGAVGAVPSGTHPLAGAQTPAVLADVGYVDGVTGGNVMVIGVEGARRLAAAMMGGDPNDVISGGELSELDFSAVGEAMNQMMSAAAMATSAVLGDEVEIAPPNVRLVHSAEEAQEGVEQSGLACTVEFTLCGAPCLLVQLVPHAFIVRMTRALDEITESYESAPLSDALRSVPVRVWAEFGRARMPSGRVVGLPSGALVELDRDVDEPIDLYADGMRFAVGRLQVCDDGTLAVRVERILTGGLDGAAADPTSSPLTTPEYKEVA</sequence>
<dbReference type="InterPro" id="IPR028976">
    <property type="entry name" value="CheC-like_sf"/>
</dbReference>
<comment type="subcellular location">
    <subcellularLocation>
        <location evidence="1">Cell membrane</location>
        <topology evidence="1">Peripheral membrane protein</topology>
        <orientation evidence="1">Cytoplasmic side</orientation>
    </subcellularLocation>
</comment>
<dbReference type="InterPro" id="IPR001172">
    <property type="entry name" value="FliN_T3SS_HrcQb"/>
</dbReference>
<evidence type="ECO:0000259" key="8">
    <source>
        <dbReference type="Pfam" id="PF04509"/>
    </source>
</evidence>
<keyword evidence="4" id="KW-0145">Chemotaxis</keyword>
<keyword evidence="6" id="KW-0472">Membrane</keyword>
<evidence type="ECO:0000256" key="4">
    <source>
        <dbReference type="ARBA" id="ARBA00022500"/>
    </source>
</evidence>
<comment type="similarity">
    <text evidence="2">Belongs to the FliN/MopA/SpaO family.</text>
</comment>
<dbReference type="PANTHER" id="PTHR43484:SF1">
    <property type="entry name" value="FLAGELLAR MOTOR SWITCH PROTEIN FLIN"/>
    <property type="match status" value="1"/>
</dbReference>
<evidence type="ECO:0008006" key="10">
    <source>
        <dbReference type="Google" id="ProtNLM"/>
    </source>
</evidence>
<organism evidence="9">
    <name type="scientific">Paraconexibacter sp. AEG42_29</name>
    <dbReference type="NCBI Taxonomy" id="2997339"/>
    <lineage>
        <taxon>Bacteria</taxon>
        <taxon>Bacillati</taxon>
        <taxon>Actinomycetota</taxon>
        <taxon>Thermoleophilia</taxon>
        <taxon>Solirubrobacterales</taxon>
        <taxon>Paraconexibacteraceae</taxon>
        <taxon>Paraconexibacter</taxon>
    </lineage>
</organism>
<evidence type="ECO:0000313" key="9">
    <source>
        <dbReference type="EMBL" id="XAY03252.1"/>
    </source>
</evidence>
<evidence type="ECO:0000256" key="5">
    <source>
        <dbReference type="ARBA" id="ARBA00022779"/>
    </source>
</evidence>